<dbReference type="Proteomes" id="UP000182624">
    <property type="component" value="Unassembled WGS sequence"/>
</dbReference>
<dbReference type="AlphaFoldDB" id="A0A1I5VT81"/>
<evidence type="ECO:0000313" key="2">
    <source>
        <dbReference type="EMBL" id="SFQ10709.1"/>
    </source>
</evidence>
<organism evidence="2 3">
    <name type="scientific">Butyrivibrio proteoclasticus</name>
    <dbReference type="NCBI Taxonomy" id="43305"/>
    <lineage>
        <taxon>Bacteria</taxon>
        <taxon>Bacillati</taxon>
        <taxon>Bacillota</taxon>
        <taxon>Clostridia</taxon>
        <taxon>Lachnospirales</taxon>
        <taxon>Lachnospiraceae</taxon>
        <taxon>Butyrivibrio</taxon>
    </lineage>
</organism>
<gene>
    <name evidence="2" type="ORF">SAMN04487928_1194</name>
</gene>
<keyword evidence="3" id="KW-1185">Reference proteome</keyword>
<evidence type="ECO:0000313" key="3">
    <source>
        <dbReference type="Proteomes" id="UP000182624"/>
    </source>
</evidence>
<sequence length="402" mass="47285">MKILYLDIPIFFANMDMLDALDNYRDDNGKVLEVVRYHYDYDEKKARNDENFEKNFSDTLRQNSPDFVFSFNFLPVVSKVCNKEGVIYVSWIYDNPENLLYSYQVINKCNIVLMFDSKEYEIFRNGRIDTVEYLPLAASTRRLDSLVPSEEIKRKYEADIAFVGSLYTERKQYYDEIAPKLNPYTLGYIDGLVRAQLQVDGMNFIEECLSKEVVKDMQRASNLYPYPDSAETLEWLFANYIINRRATILERKELLTMIGERFGVRLYTYGQNCSFNPKGVENMGPADYFEEMPYIFKLSKINLNITLRSIRHAIPLRGFDILGAGGFLLSNYQVDLARHFVPGEDFVYYEDRNDLMDKIDYYLNHEDERNAIANNAHEKIKKEHTFDVRVGQILDLVKARRY</sequence>
<dbReference type="Pfam" id="PF13524">
    <property type="entry name" value="Glyco_trans_1_2"/>
    <property type="match status" value="1"/>
</dbReference>
<evidence type="ECO:0000259" key="1">
    <source>
        <dbReference type="Pfam" id="PF13524"/>
    </source>
</evidence>
<protein>
    <submittedName>
        <fullName evidence="2">Spore maturation protein CgeB</fullName>
    </submittedName>
</protein>
<dbReference type="EMBL" id="FOXO01000019">
    <property type="protein sequence ID" value="SFQ10709.1"/>
    <property type="molecule type" value="Genomic_DNA"/>
</dbReference>
<name>A0A1I5VT81_9FIRM</name>
<dbReference type="RefSeq" id="WP_074889188.1">
    <property type="nucleotide sequence ID" value="NZ_FOXO01000019.1"/>
</dbReference>
<dbReference type="InterPro" id="IPR055259">
    <property type="entry name" value="YkvP/CgeB_Glyco_trans-like"/>
</dbReference>
<accession>A0A1I5VT81</accession>
<reference evidence="3" key="1">
    <citation type="submission" date="2016-10" db="EMBL/GenBank/DDBJ databases">
        <authorList>
            <person name="Varghese N."/>
            <person name="Submissions S."/>
        </authorList>
    </citation>
    <scope>NUCLEOTIDE SEQUENCE [LARGE SCALE GENOMIC DNA]</scope>
    <source>
        <strain evidence="3">P18</strain>
    </source>
</reference>
<feature type="domain" description="Spore protein YkvP/CgeB glycosyl transferase-like" evidence="1">
    <location>
        <begin position="252"/>
        <end position="395"/>
    </location>
</feature>
<proteinExistence type="predicted"/>